<protein>
    <submittedName>
        <fullName evidence="1">Uncharacterized protein</fullName>
    </submittedName>
</protein>
<evidence type="ECO:0000313" key="1">
    <source>
        <dbReference type="EMBL" id="PNC53401.1"/>
    </source>
</evidence>
<dbReference type="AlphaFoldDB" id="A0AAP8T8F3"/>
<accession>A0AAP8T8F3</accession>
<comment type="caution">
    <text evidence="1">The sequence shown here is derived from an EMBL/GenBank/DDBJ whole genome shotgun (WGS) entry which is preliminary data.</text>
</comment>
<gene>
    <name evidence="1" type="ORF">CXU09_11960</name>
</gene>
<name>A0AAP8T8F3_9BACT</name>
<organism evidence="1 2">
    <name type="scientific">Akkermansia muciniphila</name>
    <dbReference type="NCBI Taxonomy" id="239935"/>
    <lineage>
        <taxon>Bacteria</taxon>
        <taxon>Pseudomonadati</taxon>
        <taxon>Verrucomicrobiota</taxon>
        <taxon>Verrucomicrobiia</taxon>
        <taxon>Verrucomicrobiales</taxon>
        <taxon>Akkermansiaceae</taxon>
        <taxon>Akkermansia</taxon>
    </lineage>
</organism>
<reference evidence="1 2" key="1">
    <citation type="journal article" date="2017" name="BMC Genomics">
        <title>Genome sequencing of 39 Akkermansia muciniphila isolates reveals its population structure, genomic and functional diverisity, and global distribution in mammalian gut microbiotas.</title>
        <authorList>
            <person name="Guo X."/>
            <person name="Li S."/>
            <person name="Zhang J."/>
            <person name="Wu F."/>
            <person name="Li X."/>
            <person name="Wu D."/>
            <person name="Zhang M."/>
            <person name="Ou Z."/>
            <person name="Jie Z."/>
            <person name="Yan Q."/>
            <person name="Li P."/>
            <person name="Yi J."/>
            <person name="Peng Y."/>
        </authorList>
    </citation>
    <scope>NUCLEOTIDE SEQUENCE [LARGE SCALE GENOMIC DNA]</scope>
    <source>
        <strain evidence="1 2">GP43</strain>
    </source>
</reference>
<dbReference type="RefSeq" id="WP_102736203.1">
    <property type="nucleotide sequence ID" value="NZ_PJKN01000008.1"/>
</dbReference>
<dbReference type="Proteomes" id="UP000235914">
    <property type="component" value="Unassembled WGS sequence"/>
</dbReference>
<sequence length="278" mass="30341">MSNYLSIPPETRVALDVSEANRLHRYAQAQAEMAACAGRNAVTVGLKLGKLLTELKAATPRGEWGQLFIGRKNPNYAHVRNLAVSNVNHGLHFEFSQDTANRYVRCYKAAKARLSATESAQLDATLNDRTAPSPPLELVAKATDGAETPRQMMLNLGVIAIRKRTTHDRVKPLGFTGSGNPDGAQALTPMDKLANDLAALNLPPEELERRRHQAEQDAACLLKQLGTFIDQGYVHLLRLQERELFADSLAAYARKVSDADEQSIRATMGGIANGTTTL</sequence>
<evidence type="ECO:0000313" key="2">
    <source>
        <dbReference type="Proteomes" id="UP000235914"/>
    </source>
</evidence>
<dbReference type="EMBL" id="PJKN01000008">
    <property type="protein sequence ID" value="PNC53401.1"/>
    <property type="molecule type" value="Genomic_DNA"/>
</dbReference>
<proteinExistence type="predicted"/>